<organism evidence="4 5">
    <name type="scientific">Dreissena polymorpha</name>
    <name type="common">Zebra mussel</name>
    <name type="synonym">Mytilus polymorpha</name>
    <dbReference type="NCBI Taxonomy" id="45954"/>
    <lineage>
        <taxon>Eukaryota</taxon>
        <taxon>Metazoa</taxon>
        <taxon>Spiralia</taxon>
        <taxon>Lophotrochozoa</taxon>
        <taxon>Mollusca</taxon>
        <taxon>Bivalvia</taxon>
        <taxon>Autobranchia</taxon>
        <taxon>Heteroconchia</taxon>
        <taxon>Euheterodonta</taxon>
        <taxon>Imparidentia</taxon>
        <taxon>Neoheterodontei</taxon>
        <taxon>Myida</taxon>
        <taxon>Dreissenoidea</taxon>
        <taxon>Dreissenidae</taxon>
        <taxon>Dreissena</taxon>
    </lineage>
</organism>
<dbReference type="Proteomes" id="UP000828390">
    <property type="component" value="Unassembled WGS sequence"/>
</dbReference>
<dbReference type="OrthoDB" id="6068441at2759"/>
<comment type="caution">
    <text evidence="4">The sequence shown here is derived from an EMBL/GenBank/DDBJ whole genome shotgun (WGS) entry which is preliminary data.</text>
</comment>
<accession>A0A9D4K775</accession>
<dbReference type="EMBL" id="JAIWYP010000004">
    <property type="protein sequence ID" value="KAH3834234.1"/>
    <property type="molecule type" value="Genomic_DNA"/>
</dbReference>
<dbReference type="SUPFAM" id="SSF56112">
    <property type="entry name" value="Protein kinase-like (PK-like)"/>
    <property type="match status" value="1"/>
</dbReference>
<dbReference type="GO" id="GO:0035556">
    <property type="term" value="P:intracellular signal transduction"/>
    <property type="evidence" value="ECO:0007669"/>
    <property type="project" value="TreeGrafter"/>
</dbReference>
<sequence>MAMEHVSRDDLHDYISHNWPVHTDTRRRYAGDILSAVSYIHDMGIAHCDLKLENMLIDSNGTLKIIDFGSSLRVAQATYEDFAYIATTPEYLPPEIVCATAGEGYDIRAIDEWSVGVVLFILLTGRFPFGEVDPHRIAKYIQKIRGAKSLQLRQSEEMYLYFEKDYLEATRGLLCFDPEARFPVSKALQIGFTKNSSAFSLEDIENEIDKEFGSIFDDL</sequence>
<gene>
    <name evidence="4" type="ORF">DPMN_107554</name>
</gene>
<dbReference type="GO" id="GO:0005737">
    <property type="term" value="C:cytoplasm"/>
    <property type="evidence" value="ECO:0007669"/>
    <property type="project" value="TreeGrafter"/>
</dbReference>
<keyword evidence="1" id="KW-0547">Nucleotide-binding</keyword>
<reference evidence="4" key="1">
    <citation type="journal article" date="2019" name="bioRxiv">
        <title>The Genome of the Zebra Mussel, Dreissena polymorpha: A Resource for Invasive Species Research.</title>
        <authorList>
            <person name="McCartney M.A."/>
            <person name="Auch B."/>
            <person name="Kono T."/>
            <person name="Mallez S."/>
            <person name="Zhang Y."/>
            <person name="Obille A."/>
            <person name="Becker A."/>
            <person name="Abrahante J.E."/>
            <person name="Garbe J."/>
            <person name="Badalamenti J.P."/>
            <person name="Herman A."/>
            <person name="Mangelson H."/>
            <person name="Liachko I."/>
            <person name="Sullivan S."/>
            <person name="Sone E.D."/>
            <person name="Koren S."/>
            <person name="Silverstein K.A.T."/>
            <person name="Beckman K.B."/>
            <person name="Gohl D.M."/>
        </authorList>
    </citation>
    <scope>NUCLEOTIDE SEQUENCE</scope>
    <source>
        <strain evidence="4">Duluth1</strain>
        <tissue evidence="4">Whole animal</tissue>
    </source>
</reference>
<dbReference type="InterPro" id="IPR011009">
    <property type="entry name" value="Kinase-like_dom_sf"/>
</dbReference>
<evidence type="ECO:0000259" key="3">
    <source>
        <dbReference type="PROSITE" id="PS50011"/>
    </source>
</evidence>
<keyword evidence="2" id="KW-0067">ATP-binding</keyword>
<dbReference type="SMART" id="SM00220">
    <property type="entry name" value="S_TKc"/>
    <property type="match status" value="1"/>
</dbReference>
<reference evidence="4" key="2">
    <citation type="submission" date="2020-11" db="EMBL/GenBank/DDBJ databases">
        <authorList>
            <person name="McCartney M.A."/>
            <person name="Auch B."/>
            <person name="Kono T."/>
            <person name="Mallez S."/>
            <person name="Becker A."/>
            <person name="Gohl D.M."/>
            <person name="Silverstein K.A.T."/>
            <person name="Koren S."/>
            <person name="Bechman K.B."/>
            <person name="Herman A."/>
            <person name="Abrahante J.E."/>
            <person name="Garbe J."/>
        </authorList>
    </citation>
    <scope>NUCLEOTIDE SEQUENCE</scope>
    <source>
        <strain evidence="4">Duluth1</strain>
        <tissue evidence="4">Whole animal</tissue>
    </source>
</reference>
<dbReference type="PANTHER" id="PTHR24346:SF30">
    <property type="entry name" value="MATERNAL EMBRYONIC LEUCINE ZIPPER KINASE"/>
    <property type="match status" value="1"/>
</dbReference>
<protein>
    <recommendedName>
        <fullName evidence="3">Protein kinase domain-containing protein</fullName>
    </recommendedName>
</protein>
<evidence type="ECO:0000256" key="1">
    <source>
        <dbReference type="ARBA" id="ARBA00022741"/>
    </source>
</evidence>
<dbReference type="PROSITE" id="PS00108">
    <property type="entry name" value="PROTEIN_KINASE_ST"/>
    <property type="match status" value="1"/>
</dbReference>
<dbReference type="GO" id="GO:0004674">
    <property type="term" value="F:protein serine/threonine kinase activity"/>
    <property type="evidence" value="ECO:0007669"/>
    <property type="project" value="TreeGrafter"/>
</dbReference>
<name>A0A9D4K775_DREPO</name>
<dbReference type="InterPro" id="IPR000719">
    <property type="entry name" value="Prot_kinase_dom"/>
</dbReference>
<evidence type="ECO:0000313" key="4">
    <source>
        <dbReference type="EMBL" id="KAH3834234.1"/>
    </source>
</evidence>
<dbReference type="Gene3D" id="1.10.510.10">
    <property type="entry name" value="Transferase(Phosphotransferase) domain 1"/>
    <property type="match status" value="1"/>
</dbReference>
<evidence type="ECO:0000313" key="5">
    <source>
        <dbReference type="Proteomes" id="UP000828390"/>
    </source>
</evidence>
<dbReference type="AlphaFoldDB" id="A0A9D4K775"/>
<feature type="domain" description="Protein kinase" evidence="3">
    <location>
        <begin position="1"/>
        <end position="193"/>
    </location>
</feature>
<dbReference type="Pfam" id="PF00069">
    <property type="entry name" value="Pkinase"/>
    <property type="match status" value="1"/>
</dbReference>
<proteinExistence type="predicted"/>
<keyword evidence="5" id="KW-1185">Reference proteome</keyword>
<evidence type="ECO:0000256" key="2">
    <source>
        <dbReference type="ARBA" id="ARBA00022840"/>
    </source>
</evidence>
<dbReference type="GO" id="GO:0005524">
    <property type="term" value="F:ATP binding"/>
    <property type="evidence" value="ECO:0007669"/>
    <property type="project" value="UniProtKB-KW"/>
</dbReference>
<dbReference type="PROSITE" id="PS50011">
    <property type="entry name" value="PROTEIN_KINASE_DOM"/>
    <property type="match status" value="1"/>
</dbReference>
<dbReference type="InterPro" id="IPR008271">
    <property type="entry name" value="Ser/Thr_kinase_AS"/>
</dbReference>
<dbReference type="PANTHER" id="PTHR24346">
    <property type="entry name" value="MAP/MICROTUBULE AFFINITY-REGULATING KINASE"/>
    <property type="match status" value="1"/>
</dbReference>